<sequence>MLPRVILSHHLHHLLVRSNLLFDTSVNPFGDGLCSSDVGATVNSFVVIRASASDGSVGLATNESEKSSTRRVC</sequence>
<dbReference type="EMBL" id="JARBJD010000698">
    <property type="protein sequence ID" value="KAK2940292.1"/>
    <property type="molecule type" value="Genomic_DNA"/>
</dbReference>
<gene>
    <name evidence="2" type="ORF">BLNAU_24803</name>
</gene>
<evidence type="ECO:0008006" key="4">
    <source>
        <dbReference type="Google" id="ProtNLM"/>
    </source>
</evidence>
<comment type="caution">
    <text evidence="2">The sequence shown here is derived from an EMBL/GenBank/DDBJ whole genome shotgun (WGS) entry which is preliminary data.</text>
</comment>
<evidence type="ECO:0000313" key="3">
    <source>
        <dbReference type="Proteomes" id="UP001281761"/>
    </source>
</evidence>
<dbReference type="Proteomes" id="UP001281761">
    <property type="component" value="Unassembled WGS sequence"/>
</dbReference>
<evidence type="ECO:0000256" key="1">
    <source>
        <dbReference type="SAM" id="MobiDB-lite"/>
    </source>
</evidence>
<organism evidence="2 3">
    <name type="scientific">Blattamonas nauphoetae</name>
    <dbReference type="NCBI Taxonomy" id="2049346"/>
    <lineage>
        <taxon>Eukaryota</taxon>
        <taxon>Metamonada</taxon>
        <taxon>Preaxostyla</taxon>
        <taxon>Oxymonadida</taxon>
        <taxon>Blattamonas</taxon>
    </lineage>
</organism>
<proteinExistence type="predicted"/>
<reference evidence="2 3" key="1">
    <citation type="journal article" date="2022" name="bioRxiv">
        <title>Genomics of Preaxostyla Flagellates Illuminates Evolutionary Transitions and the Path Towards Mitochondrial Loss.</title>
        <authorList>
            <person name="Novak L.V.F."/>
            <person name="Treitli S.C."/>
            <person name="Pyrih J."/>
            <person name="Halakuc P."/>
            <person name="Pipaliya S.V."/>
            <person name="Vacek V."/>
            <person name="Brzon O."/>
            <person name="Soukal P."/>
            <person name="Eme L."/>
            <person name="Dacks J.B."/>
            <person name="Karnkowska A."/>
            <person name="Elias M."/>
            <person name="Hampl V."/>
        </authorList>
    </citation>
    <scope>NUCLEOTIDE SEQUENCE [LARGE SCALE GENOMIC DNA]</scope>
    <source>
        <strain evidence="2">NAU3</strain>
        <tissue evidence="2">Gut</tissue>
    </source>
</reference>
<evidence type="ECO:0000313" key="2">
    <source>
        <dbReference type="EMBL" id="KAK2940292.1"/>
    </source>
</evidence>
<accession>A0ABQ9WLF8</accession>
<feature type="compositionally biased region" description="Basic and acidic residues" evidence="1">
    <location>
        <begin position="63"/>
        <end position="73"/>
    </location>
</feature>
<keyword evidence="3" id="KW-1185">Reference proteome</keyword>
<protein>
    <recommendedName>
        <fullName evidence="4">Secreted protein</fullName>
    </recommendedName>
</protein>
<feature type="region of interest" description="Disordered" evidence="1">
    <location>
        <begin position="54"/>
        <end position="73"/>
    </location>
</feature>
<name>A0ABQ9WLF8_9EUKA</name>